<dbReference type="Pfam" id="PF20380">
    <property type="entry name" value="DUF6675"/>
    <property type="match status" value="1"/>
</dbReference>
<dbReference type="EMBL" id="JBHSGI010000024">
    <property type="protein sequence ID" value="MFC4670252.1"/>
    <property type="molecule type" value="Genomic_DNA"/>
</dbReference>
<evidence type="ECO:0000256" key="1">
    <source>
        <dbReference type="SAM" id="SignalP"/>
    </source>
</evidence>
<protein>
    <submittedName>
        <fullName evidence="2">DUF6675 family protein</fullName>
    </submittedName>
</protein>
<accession>A0ABV9KJF9</accession>
<gene>
    <name evidence="2" type="ORF">ACFO5X_16930</name>
</gene>
<proteinExistence type="predicted"/>
<comment type="caution">
    <text evidence="2">The sequence shown here is derived from an EMBL/GenBank/DDBJ whole genome shotgun (WGS) entry which is preliminary data.</text>
</comment>
<feature type="signal peptide" evidence="1">
    <location>
        <begin position="1"/>
        <end position="22"/>
    </location>
</feature>
<dbReference type="RefSeq" id="WP_380719056.1">
    <property type="nucleotide sequence ID" value="NZ_JBHSGI010000024.1"/>
</dbReference>
<dbReference type="InterPro" id="IPR046745">
    <property type="entry name" value="DUF6675"/>
</dbReference>
<feature type="chain" id="PRO_5047342707" evidence="1">
    <location>
        <begin position="23"/>
        <end position="251"/>
    </location>
</feature>
<sequence>MIRLISLCVVLMSALAAVPALAGPVPPCAGGAVVPGFAGQGQAPRVGVWENETLRLGGGCQAELNGRARLVVALAGRFRHSGGVEDLAARVGAVSKLAGLQYWSGSEGRWRELLSDAYAVTEGKRANRRADFSAAEVLSGRVLLLAQNDTRSSGANVYAMRAVSSSPDALTVTLVNRDSIRLLLVQLFGPGDLVTAQFFQRLGGDEWGFYSLTVVRDGPVEGKQSSFINRAAAYMRLFTGQDPVGAPPVAP</sequence>
<dbReference type="Proteomes" id="UP001595973">
    <property type="component" value="Unassembled WGS sequence"/>
</dbReference>
<keyword evidence="3" id="KW-1185">Reference proteome</keyword>
<organism evidence="2 3">
    <name type="scientific">Seohaeicola nanhaiensis</name>
    <dbReference type="NCBI Taxonomy" id="1387282"/>
    <lineage>
        <taxon>Bacteria</taxon>
        <taxon>Pseudomonadati</taxon>
        <taxon>Pseudomonadota</taxon>
        <taxon>Alphaproteobacteria</taxon>
        <taxon>Rhodobacterales</taxon>
        <taxon>Roseobacteraceae</taxon>
        <taxon>Seohaeicola</taxon>
    </lineage>
</organism>
<name>A0ABV9KJF9_9RHOB</name>
<evidence type="ECO:0000313" key="2">
    <source>
        <dbReference type="EMBL" id="MFC4670252.1"/>
    </source>
</evidence>
<evidence type="ECO:0000313" key="3">
    <source>
        <dbReference type="Proteomes" id="UP001595973"/>
    </source>
</evidence>
<reference evidence="3" key="1">
    <citation type="journal article" date="2019" name="Int. J. Syst. Evol. Microbiol.">
        <title>The Global Catalogue of Microorganisms (GCM) 10K type strain sequencing project: providing services to taxonomists for standard genome sequencing and annotation.</title>
        <authorList>
            <consortium name="The Broad Institute Genomics Platform"/>
            <consortium name="The Broad Institute Genome Sequencing Center for Infectious Disease"/>
            <person name="Wu L."/>
            <person name="Ma J."/>
        </authorList>
    </citation>
    <scope>NUCLEOTIDE SEQUENCE [LARGE SCALE GENOMIC DNA]</scope>
    <source>
        <strain evidence="3">CGMCC 4.7283</strain>
    </source>
</reference>
<keyword evidence="1" id="KW-0732">Signal</keyword>